<feature type="binding site" evidence="10">
    <location>
        <position position="25"/>
    </location>
    <ligand>
        <name>[4Fe-4S] cluster</name>
        <dbReference type="ChEBI" id="CHEBI:49883"/>
        <label>1</label>
        <note>4Fe-4S-S-AdoMet</note>
    </ligand>
</feature>
<evidence type="ECO:0000256" key="3">
    <source>
        <dbReference type="ARBA" id="ARBA00022723"/>
    </source>
</evidence>
<keyword evidence="4 10" id="KW-0547">Nucleotide-binding</keyword>
<comment type="pathway">
    <text evidence="10">Cofactor biosynthesis; molybdopterin biosynthesis.</text>
</comment>
<feature type="binding site" evidence="10">
    <location>
        <position position="14"/>
    </location>
    <ligand>
        <name>GTP</name>
        <dbReference type="ChEBI" id="CHEBI:37565"/>
    </ligand>
</feature>
<dbReference type="SFLD" id="SFLDS00029">
    <property type="entry name" value="Radical_SAM"/>
    <property type="match status" value="1"/>
</dbReference>
<dbReference type="EMBL" id="CP133772">
    <property type="protein sequence ID" value="WYX99540.1"/>
    <property type="molecule type" value="Genomic_DNA"/>
</dbReference>
<evidence type="ECO:0000256" key="7">
    <source>
        <dbReference type="ARBA" id="ARBA00023134"/>
    </source>
</evidence>
<dbReference type="AlphaFoldDB" id="A0AAX4NFM4"/>
<feature type="binding site" evidence="10">
    <location>
        <position position="21"/>
    </location>
    <ligand>
        <name>[4Fe-4S] cluster</name>
        <dbReference type="ChEBI" id="CHEBI:49883"/>
        <label>1</label>
        <note>4Fe-4S-S-AdoMet</note>
    </ligand>
</feature>
<dbReference type="InterPro" id="IPR050105">
    <property type="entry name" value="MoCo_biosynth_MoaA/MoaC"/>
</dbReference>
<evidence type="ECO:0000313" key="13">
    <source>
        <dbReference type="Proteomes" id="UP001451606"/>
    </source>
</evidence>
<dbReference type="SMART" id="SM00729">
    <property type="entry name" value="Elp3"/>
    <property type="match status" value="1"/>
</dbReference>
<evidence type="ECO:0000256" key="2">
    <source>
        <dbReference type="ARBA" id="ARBA00022691"/>
    </source>
</evidence>
<evidence type="ECO:0000313" key="12">
    <source>
        <dbReference type="EMBL" id="WYX99540.1"/>
    </source>
</evidence>
<dbReference type="InterPro" id="IPR058240">
    <property type="entry name" value="rSAM_sf"/>
</dbReference>
<dbReference type="SFLD" id="SFLDG01383">
    <property type="entry name" value="cyclic_pyranopterin_phosphate"/>
    <property type="match status" value="1"/>
</dbReference>
<feature type="binding site" evidence="10">
    <location>
        <position position="269"/>
    </location>
    <ligand>
        <name>[4Fe-4S] cluster</name>
        <dbReference type="ChEBI" id="CHEBI:49883"/>
        <label>2</label>
        <note>4Fe-4S-substrate</note>
    </ligand>
</feature>
<reference evidence="12 13" key="1">
    <citation type="submission" date="2023-09" db="EMBL/GenBank/DDBJ databases">
        <authorList>
            <person name="Golyshina O.V."/>
            <person name="Lunev E.A."/>
            <person name="Bargiela R."/>
            <person name="Gaines M.C."/>
            <person name="Daum B."/>
            <person name="Bale N.J."/>
            <person name="Koenen M."/>
            <person name="Sinninghe Damst J.S."/>
            <person name="Yakimov M."/>
            <person name="Golyshin P.N."/>
        </authorList>
    </citation>
    <scope>NUCLEOTIDE SEQUENCE [LARGE SCALE GENOMIC DNA]</scope>
    <source>
        <strain evidence="12 13">M1</strain>
    </source>
</reference>
<dbReference type="CDD" id="cd21117">
    <property type="entry name" value="Twitch_MoaA"/>
    <property type="match status" value="1"/>
</dbReference>
<sequence length="327" mass="37625">MITDDYGRPVTSMRIQVNTTCNFKCFFCHMEGTGVHSEKMTPDEIERIVEIGHKMGVNKIKFTGGEPLLRNDIVEIVRRTRKHIDGDISMTTNGFMLPVYAEALKAAGLDRVNISFHSLERESFQFITGTDSMDKVIEGIKAAKKAHFDPIKLNFVVLKGVNEDQVQRLVNISAILGVRVQFIEYETTREGINSEDFQRYHIDLNPFENEISKSAVEIKHNILHNRPRYIVQTENGYADVEFVKPMMNSDFCNHCTRIRVTSTGLLKPCLMRSDNYIDILKEIKNENSEEKLTDIYLKAVRSREPYWKENYENSGKVLRTVQGYNGN</sequence>
<feature type="binding site" evidence="10">
    <location>
        <position position="28"/>
    </location>
    <ligand>
        <name>[4Fe-4S] cluster</name>
        <dbReference type="ChEBI" id="CHEBI:49883"/>
        <label>1</label>
        <note>4Fe-4S-S-AdoMet</note>
    </ligand>
</feature>
<gene>
    <name evidence="10 12" type="primary">moaA</name>
    <name evidence="12" type="ORF">OXIME_000072</name>
</gene>
<dbReference type="Pfam" id="PF06463">
    <property type="entry name" value="Mob_synth_C"/>
    <property type="match status" value="1"/>
</dbReference>
<dbReference type="EC" id="4.1.99.22" evidence="10"/>
<proteinExistence type="inferred from homology"/>
<dbReference type="InterPro" id="IPR007197">
    <property type="entry name" value="rSAM"/>
</dbReference>
<dbReference type="NCBIfam" id="NF001199">
    <property type="entry name" value="PRK00164.2-1"/>
    <property type="match status" value="1"/>
</dbReference>
<dbReference type="HAMAP" id="MF_01225_A">
    <property type="entry name" value="MoaA_A"/>
    <property type="match status" value="1"/>
</dbReference>
<keyword evidence="13" id="KW-1185">Reference proteome</keyword>
<dbReference type="SFLD" id="SFLDG01386">
    <property type="entry name" value="main_SPASM_domain-containing"/>
    <property type="match status" value="1"/>
</dbReference>
<dbReference type="NCBIfam" id="TIGR02668">
    <property type="entry name" value="moaA_archaeal"/>
    <property type="match status" value="1"/>
</dbReference>
<dbReference type="Pfam" id="PF04055">
    <property type="entry name" value="Radical_SAM"/>
    <property type="match status" value="1"/>
</dbReference>
<dbReference type="GO" id="GO:0005525">
    <property type="term" value="F:GTP binding"/>
    <property type="evidence" value="ECO:0007669"/>
    <property type="project" value="UniProtKB-UniRule"/>
</dbReference>
<dbReference type="CDD" id="cd01335">
    <property type="entry name" value="Radical_SAM"/>
    <property type="match status" value="1"/>
</dbReference>
<evidence type="ECO:0000256" key="8">
    <source>
        <dbReference type="ARBA" id="ARBA00023150"/>
    </source>
</evidence>
<dbReference type="GO" id="GO:0046872">
    <property type="term" value="F:metal ion binding"/>
    <property type="evidence" value="ECO:0007669"/>
    <property type="project" value="UniProtKB-KW"/>
</dbReference>
<feature type="binding site" evidence="10">
    <location>
        <position position="115"/>
    </location>
    <ligand>
        <name>S-adenosyl-L-methionine</name>
        <dbReference type="ChEBI" id="CHEBI:59789"/>
    </ligand>
</feature>
<feature type="binding site" evidence="10">
    <location>
        <position position="65"/>
    </location>
    <ligand>
        <name>S-adenosyl-L-methionine</name>
        <dbReference type="ChEBI" id="CHEBI:59789"/>
    </ligand>
</feature>
<dbReference type="PANTHER" id="PTHR22960:SF0">
    <property type="entry name" value="MOLYBDENUM COFACTOR BIOSYNTHESIS PROTEIN 1"/>
    <property type="match status" value="1"/>
</dbReference>
<keyword evidence="5 10" id="KW-0408">Iron</keyword>
<feature type="binding site" evidence="10">
    <location>
        <position position="61"/>
    </location>
    <ligand>
        <name>GTP</name>
        <dbReference type="ChEBI" id="CHEBI:37565"/>
    </ligand>
</feature>
<keyword evidence="8 10" id="KW-0501">Molybdenum cofactor biosynthesis</keyword>
<dbReference type="PROSITE" id="PS51918">
    <property type="entry name" value="RADICAL_SAM"/>
    <property type="match status" value="1"/>
</dbReference>
<dbReference type="RefSeq" id="WP_393971513.1">
    <property type="nucleotide sequence ID" value="NZ_CP133772.1"/>
</dbReference>
<feature type="binding site" evidence="10">
    <location>
        <position position="252"/>
    </location>
    <ligand>
        <name>[4Fe-4S] cluster</name>
        <dbReference type="ChEBI" id="CHEBI:49883"/>
        <label>2</label>
        <note>4Fe-4S-substrate</note>
    </ligand>
</feature>
<name>A0AAX4NFM4_9ARCH</name>
<dbReference type="Proteomes" id="UP001451606">
    <property type="component" value="Chromosome"/>
</dbReference>
<dbReference type="GO" id="GO:0061799">
    <property type="term" value="F:cyclic pyranopterin monophosphate synthase activity"/>
    <property type="evidence" value="ECO:0007669"/>
    <property type="project" value="TreeGrafter"/>
</dbReference>
<evidence type="ECO:0000256" key="10">
    <source>
        <dbReference type="HAMAP-Rule" id="MF_01225"/>
    </source>
</evidence>
<dbReference type="GeneID" id="95966796"/>
<dbReference type="InterPro" id="IPR006638">
    <property type="entry name" value="Elp3/MiaA/NifB-like_rSAM"/>
</dbReference>
<evidence type="ECO:0000256" key="1">
    <source>
        <dbReference type="ARBA" id="ARBA00022485"/>
    </source>
</evidence>
<evidence type="ECO:0000256" key="6">
    <source>
        <dbReference type="ARBA" id="ARBA00023014"/>
    </source>
</evidence>
<keyword evidence="9 10" id="KW-0456">Lyase</keyword>
<feature type="domain" description="Radical SAM core" evidence="11">
    <location>
        <begin position="5"/>
        <end position="234"/>
    </location>
</feature>
<dbReference type="InterPro" id="IPR013485">
    <property type="entry name" value="MoaA_arc"/>
</dbReference>
<dbReference type="GO" id="GO:0006777">
    <property type="term" value="P:Mo-molybdopterin cofactor biosynthetic process"/>
    <property type="evidence" value="ECO:0007669"/>
    <property type="project" value="UniProtKB-UniRule"/>
</dbReference>
<evidence type="ECO:0000259" key="11">
    <source>
        <dbReference type="PROSITE" id="PS51918"/>
    </source>
</evidence>
<comment type="caution">
    <text evidence="10">Lacks conserved residue(s) required for the propagation of feature annotation.</text>
</comment>
<keyword evidence="1 10" id="KW-0004">4Fe-4S</keyword>
<evidence type="ECO:0000256" key="5">
    <source>
        <dbReference type="ARBA" id="ARBA00023004"/>
    </source>
</evidence>
<dbReference type="SFLD" id="SFLDG01067">
    <property type="entry name" value="SPASM/twitch_domain_containing"/>
    <property type="match status" value="1"/>
</dbReference>
<evidence type="ECO:0000256" key="9">
    <source>
        <dbReference type="ARBA" id="ARBA00023239"/>
    </source>
</evidence>
<feature type="binding site" evidence="10">
    <location>
        <position position="91"/>
    </location>
    <ligand>
        <name>GTP</name>
        <dbReference type="ChEBI" id="CHEBI:37565"/>
    </ligand>
</feature>
<dbReference type="GO" id="GO:0051539">
    <property type="term" value="F:4 iron, 4 sulfur cluster binding"/>
    <property type="evidence" value="ECO:0007669"/>
    <property type="project" value="UniProtKB-UniRule"/>
</dbReference>
<comment type="function">
    <text evidence="10">Catalyzes the cyclization of GTP to (8S)-3',8-cyclo-7,8-dihydroguanosine 5'-triphosphate.</text>
</comment>
<evidence type="ECO:0000256" key="4">
    <source>
        <dbReference type="ARBA" id="ARBA00022741"/>
    </source>
</evidence>
<feature type="binding site" evidence="10">
    <location>
        <begin position="257"/>
        <end position="259"/>
    </location>
    <ligand>
        <name>GTP</name>
        <dbReference type="ChEBI" id="CHEBI:37565"/>
    </ligand>
</feature>
<dbReference type="SUPFAM" id="SSF102114">
    <property type="entry name" value="Radical SAM enzymes"/>
    <property type="match status" value="1"/>
</dbReference>
<protein>
    <recommendedName>
        <fullName evidence="10">Probable GTP 3',8-cyclase</fullName>
        <ecNumber evidence="10">4.1.99.22</ecNumber>
    </recommendedName>
    <alternativeName>
        <fullName evidence="10">Molybdenum cofactor biosynthesis protein A</fullName>
    </alternativeName>
</protein>
<comment type="catalytic activity">
    <reaction evidence="10">
        <text>GTP + AH2 + S-adenosyl-L-methionine = (8S)-3',8-cyclo-7,8-dihydroguanosine 5'-triphosphate + 5'-deoxyadenosine + L-methionine + A + H(+)</text>
        <dbReference type="Rhea" id="RHEA:49576"/>
        <dbReference type="ChEBI" id="CHEBI:13193"/>
        <dbReference type="ChEBI" id="CHEBI:15378"/>
        <dbReference type="ChEBI" id="CHEBI:17319"/>
        <dbReference type="ChEBI" id="CHEBI:17499"/>
        <dbReference type="ChEBI" id="CHEBI:37565"/>
        <dbReference type="ChEBI" id="CHEBI:57844"/>
        <dbReference type="ChEBI" id="CHEBI:59789"/>
        <dbReference type="ChEBI" id="CHEBI:131766"/>
        <dbReference type="EC" id="4.1.99.22"/>
    </reaction>
</comment>
<dbReference type="GO" id="GO:1904047">
    <property type="term" value="F:S-adenosyl-L-methionine binding"/>
    <property type="evidence" value="ECO:0007669"/>
    <property type="project" value="UniProtKB-UniRule"/>
</dbReference>
<dbReference type="KEGG" id="omr:OXIME_000072"/>
<keyword evidence="7 10" id="KW-0342">GTP-binding</keyword>
<organism evidence="12 13">
    <name type="scientific">Oxyplasma meridianum</name>
    <dbReference type="NCBI Taxonomy" id="3073602"/>
    <lineage>
        <taxon>Archaea</taxon>
        <taxon>Methanobacteriati</taxon>
        <taxon>Thermoplasmatota</taxon>
        <taxon>Thermoplasmata</taxon>
        <taxon>Thermoplasmatales</taxon>
        <taxon>Thermoplasmataceae</taxon>
        <taxon>Oxyplasma</taxon>
    </lineage>
</organism>
<keyword evidence="6 10" id="KW-0411">Iron-sulfur</keyword>
<feature type="binding site" evidence="10">
    <location>
        <position position="255"/>
    </location>
    <ligand>
        <name>[4Fe-4S] cluster</name>
        <dbReference type="ChEBI" id="CHEBI:49883"/>
        <label>2</label>
        <note>4Fe-4S-substrate</note>
    </ligand>
</feature>
<comment type="cofactor">
    <cofactor evidence="10">
        <name>[4Fe-4S] cluster</name>
        <dbReference type="ChEBI" id="CHEBI:49883"/>
    </cofactor>
    <text evidence="10">Binds 2 [4Fe-4S] clusters. Binds 1 [4Fe-4S] cluster coordinated with 3 cysteines and an exchangeable S-adenosyl-L-methionine and 1 [4Fe-4S] cluster coordinated with 3 cysteines and the GTP-derived substrate.</text>
</comment>
<dbReference type="Gene3D" id="3.20.20.70">
    <property type="entry name" value="Aldolase class I"/>
    <property type="match status" value="1"/>
</dbReference>
<comment type="similarity">
    <text evidence="10">Belongs to the radical SAM superfamily. MoaA family.</text>
</comment>
<dbReference type="InterPro" id="IPR040064">
    <property type="entry name" value="MoaA-like"/>
</dbReference>
<keyword evidence="3 10" id="KW-0479">Metal-binding</keyword>
<keyword evidence="2 10" id="KW-0949">S-adenosyl-L-methionine</keyword>
<dbReference type="GO" id="GO:0061798">
    <property type="term" value="F:GTP 3',8'-cyclase activity"/>
    <property type="evidence" value="ECO:0007669"/>
    <property type="project" value="UniProtKB-UniRule"/>
</dbReference>
<dbReference type="PANTHER" id="PTHR22960">
    <property type="entry name" value="MOLYBDOPTERIN COFACTOR SYNTHESIS PROTEIN A"/>
    <property type="match status" value="1"/>
</dbReference>
<dbReference type="InterPro" id="IPR010505">
    <property type="entry name" value="MoaA_twitch"/>
</dbReference>
<feature type="binding site" evidence="10">
    <location>
        <position position="152"/>
    </location>
    <ligand>
        <name>GTP</name>
        <dbReference type="ChEBI" id="CHEBI:37565"/>
    </ligand>
</feature>
<dbReference type="InterPro" id="IPR013785">
    <property type="entry name" value="Aldolase_TIM"/>
</dbReference>
<accession>A0AAX4NFM4</accession>